<feature type="compositionally biased region" description="Polar residues" evidence="2">
    <location>
        <begin position="1"/>
        <end position="10"/>
    </location>
</feature>
<evidence type="ECO:0000256" key="2">
    <source>
        <dbReference type="SAM" id="MobiDB-lite"/>
    </source>
</evidence>
<evidence type="ECO:0000256" key="1">
    <source>
        <dbReference type="SAM" id="Coils"/>
    </source>
</evidence>
<reference evidence="3 4" key="1">
    <citation type="journal article" date="2016" name="Sci. Rep.">
        <title>Peltaster fructicola genome reveals evolution from an invasive phytopathogen to an ectophytic parasite.</title>
        <authorList>
            <person name="Xu C."/>
            <person name="Chen H."/>
            <person name="Gleason M.L."/>
            <person name="Xu J.R."/>
            <person name="Liu H."/>
            <person name="Zhang R."/>
            <person name="Sun G."/>
        </authorList>
    </citation>
    <scope>NUCLEOTIDE SEQUENCE [LARGE SCALE GENOMIC DNA]</scope>
    <source>
        <strain evidence="3 4">LNHT1506</strain>
    </source>
</reference>
<feature type="compositionally biased region" description="Basic and acidic residues" evidence="2">
    <location>
        <begin position="11"/>
        <end position="27"/>
    </location>
</feature>
<evidence type="ECO:0000313" key="3">
    <source>
        <dbReference type="EMBL" id="QIX01761.1"/>
    </source>
</evidence>
<dbReference type="EMBL" id="CP051143">
    <property type="protein sequence ID" value="QIX01761.1"/>
    <property type="molecule type" value="Genomic_DNA"/>
</dbReference>
<gene>
    <name evidence="3" type="ORF">AMS68_007278</name>
</gene>
<proteinExistence type="predicted"/>
<feature type="coiled-coil region" evidence="1">
    <location>
        <begin position="172"/>
        <end position="199"/>
    </location>
</feature>
<sequence>MASHTMSDNTISKKRDRPVSPHDETQIKHARLSDASAVVTSNVSRQGQGNDLVATNRSNPMNNTPKPAAPPSGASAVPQKPANQNVRASESLVVSRARENLDPSGRLVRTNASKPDFKEVHYSISRGLDELLVLFKRSLTEEGKAEECMKARQHEDADQMILKPGKHENMVLKFAKEQEARQLAKLKEAQEKLHASRNNFTRQLLVNCFDTHRHTPESDTKSSVDALRQEFQEFTNKHNTELRHYQQQMDILRKENEALKLQPERSELLVKKAIADMKELIREATINIPSITVECKRLDEKVDKLRTHNDQLSEELRKDKDAANTASIASIATECERLAEQNNRLEKQNDGLVEGLRELRSESGLADLKEQHSLLDARCTSLATQGDTLAAELRAHIASGPNTGLAHDEYKARIDQSARALAVLIQETTNLDARLRSFEQWRAQHINHWQGRDQILHGLKIRVDNLSTSELCDAMLHRFAQLHPESPPAMLSQDLTDLRQQLAHVKVTLAAIVDRHKETWWEGQLRKTQPQGLPTNPGTQSPADNPTRRDSVTVQDRLVNQSTPARQ</sequence>
<feature type="compositionally biased region" description="Polar residues" evidence="2">
    <location>
        <begin position="552"/>
        <end position="567"/>
    </location>
</feature>
<feature type="compositionally biased region" description="Polar residues" evidence="2">
    <location>
        <begin position="526"/>
        <end position="544"/>
    </location>
</feature>
<feature type="coiled-coil region" evidence="1">
    <location>
        <begin position="235"/>
        <end position="262"/>
    </location>
</feature>
<feature type="compositionally biased region" description="Polar residues" evidence="2">
    <location>
        <begin position="38"/>
        <end position="64"/>
    </location>
</feature>
<protein>
    <submittedName>
        <fullName evidence="3">Uncharacterized protein</fullName>
    </submittedName>
</protein>
<feature type="coiled-coil region" evidence="1">
    <location>
        <begin position="295"/>
        <end position="362"/>
    </location>
</feature>
<evidence type="ECO:0000313" key="4">
    <source>
        <dbReference type="Proteomes" id="UP000503462"/>
    </source>
</evidence>
<organism evidence="3 4">
    <name type="scientific">Peltaster fructicola</name>
    <dbReference type="NCBI Taxonomy" id="286661"/>
    <lineage>
        <taxon>Eukaryota</taxon>
        <taxon>Fungi</taxon>
        <taxon>Dikarya</taxon>
        <taxon>Ascomycota</taxon>
        <taxon>Pezizomycotina</taxon>
        <taxon>Dothideomycetes</taxon>
        <taxon>Dothideomycetes incertae sedis</taxon>
        <taxon>Peltaster</taxon>
    </lineage>
</organism>
<accession>A0A6H0Y4B7</accession>
<dbReference type="AlphaFoldDB" id="A0A6H0Y4B7"/>
<dbReference type="Proteomes" id="UP000503462">
    <property type="component" value="Chromosome 5"/>
</dbReference>
<name>A0A6H0Y4B7_9PEZI</name>
<feature type="region of interest" description="Disordered" evidence="2">
    <location>
        <begin position="525"/>
        <end position="567"/>
    </location>
</feature>
<keyword evidence="4" id="KW-1185">Reference proteome</keyword>
<keyword evidence="1" id="KW-0175">Coiled coil</keyword>
<feature type="region of interest" description="Disordered" evidence="2">
    <location>
        <begin position="1"/>
        <end position="97"/>
    </location>
</feature>